<dbReference type="KEGG" id="sgw:D7D53_04330"/>
<dbReference type="EMBL" id="CP032621">
    <property type="protein sequence ID" value="AYF95760.1"/>
    <property type="molecule type" value="Genomic_DNA"/>
</dbReference>
<gene>
    <name evidence="1" type="ORF">D7D53_04330</name>
</gene>
<dbReference type="Proteomes" id="UP000275328">
    <property type="component" value="Chromosome"/>
</dbReference>
<protein>
    <submittedName>
        <fullName evidence="1">Uncharacterized protein</fullName>
    </submittedName>
</protein>
<proteinExistence type="predicted"/>
<reference evidence="1 2" key="1">
    <citation type="submission" date="2018-09" db="EMBL/GenBank/DDBJ databases">
        <title>Complete genome sequence of Streptococcus sp. KCOM 1679 (=ChDC B345).</title>
        <authorList>
            <person name="Kook J.-K."/>
            <person name="Park S.-N."/>
            <person name="Lim Y.K."/>
        </authorList>
    </citation>
    <scope>NUCLEOTIDE SEQUENCE [LARGE SCALE GENOMIC DNA]</scope>
    <source>
        <strain evidence="1 2">ChDC B345</strain>
    </source>
</reference>
<organism evidence="1 2">
    <name type="scientific">Streptococcus gwangjuensis</name>
    <dbReference type="NCBI Taxonomy" id="1433513"/>
    <lineage>
        <taxon>Bacteria</taxon>
        <taxon>Bacillati</taxon>
        <taxon>Bacillota</taxon>
        <taxon>Bacilli</taxon>
        <taxon>Lactobacillales</taxon>
        <taxon>Streptococcaceae</taxon>
        <taxon>Streptococcus</taxon>
        <taxon>Streptococcus mitis group</taxon>
    </lineage>
</organism>
<name>A0A387BAM7_9STRE</name>
<keyword evidence="2" id="KW-1185">Reference proteome</keyword>
<evidence type="ECO:0000313" key="1">
    <source>
        <dbReference type="EMBL" id="AYF95760.1"/>
    </source>
</evidence>
<evidence type="ECO:0000313" key="2">
    <source>
        <dbReference type="Proteomes" id="UP000275328"/>
    </source>
</evidence>
<accession>A0A387BAM7</accession>
<dbReference type="AlphaFoldDB" id="A0A387BAM7"/>
<dbReference type="RefSeq" id="WP_120770260.1">
    <property type="nucleotide sequence ID" value="NZ_CP032621.1"/>
</dbReference>
<sequence length="110" mass="12969">MEASYYIKPLNPDFEKFKSLTICSDIDLRSSRLIDNLGGEHKEGYNWQVYNIDLGIVAHPYSYLEQEVSETPVGLPYYAEWIEKYKELYGFTVAWKYFVSDDDLSVWFNT</sequence>